<evidence type="ECO:0000313" key="1">
    <source>
        <dbReference type="EMBL" id="EJZ50184.1"/>
    </source>
</evidence>
<dbReference type="InterPro" id="IPR009363">
    <property type="entry name" value="Phage_Mu_Gp16"/>
</dbReference>
<reference evidence="1 2" key="2">
    <citation type="submission" date="2011-10" db="EMBL/GenBank/DDBJ databases">
        <title>The Genome Sequence of Simonsiella muelleri ATCC 29453.</title>
        <authorList>
            <consortium name="The Broad Institute Genome Sequencing Platform"/>
            <consortium name="The Broad Institute Genome Sequencing Center for Infectious Disease"/>
            <person name="Earl A."/>
            <person name="Ward D."/>
            <person name="Feldgarden M."/>
            <person name="Gevers D."/>
            <person name="Izard J."/>
            <person name="Baranova O.V."/>
            <person name="Blanton J.M."/>
            <person name="Tanner A.C."/>
            <person name="Dewhirst F."/>
            <person name="Young S.K."/>
            <person name="Zeng Q."/>
            <person name="Gargeya S."/>
            <person name="Fitzgerald M."/>
            <person name="Haas B."/>
            <person name="Abouelleil A."/>
            <person name="Alvarado L."/>
            <person name="Arachchi H.M."/>
            <person name="Berlin A."/>
            <person name="Brown A."/>
            <person name="Chapman S.B."/>
            <person name="Chen Z."/>
            <person name="Dunbar C."/>
            <person name="Freedman E."/>
            <person name="Gearin G."/>
            <person name="Goldberg J."/>
            <person name="Griggs A."/>
            <person name="Gujja S."/>
            <person name="Heiman D."/>
            <person name="Howarth C."/>
            <person name="Larson L."/>
            <person name="Lui A."/>
            <person name="MacDonald P.J.P."/>
            <person name="Montmayeur A."/>
            <person name="Murphy C."/>
            <person name="Neiman D."/>
            <person name="Pearson M."/>
            <person name="Priest M."/>
            <person name="Roberts A."/>
            <person name="Saif S."/>
            <person name="Shea T."/>
            <person name="Shenoy N."/>
            <person name="Sisk P."/>
            <person name="Stolte C."/>
            <person name="Sykes S."/>
            <person name="Wortman J."/>
            <person name="Nusbaum C."/>
            <person name="Birren B."/>
        </authorList>
    </citation>
    <scope>NUCLEOTIDE SEQUENCE [LARGE SCALE GENOMIC DNA]</scope>
    <source>
        <strain evidence="1 2">ATCC 29453</strain>
    </source>
</reference>
<dbReference type="Pfam" id="PF06252">
    <property type="entry name" value="GemA"/>
    <property type="match status" value="1"/>
</dbReference>
<accession>U6Q2W7</accession>
<dbReference type="KEGG" id="smur:BWP33_08785"/>
<dbReference type="RefSeq" id="WP_002642266.1">
    <property type="nucleotide sequence ID" value="NZ_CP019448.1"/>
</dbReference>
<evidence type="ECO:0000313" key="2">
    <source>
        <dbReference type="Proteomes" id="UP000017813"/>
    </source>
</evidence>
<keyword evidence="2" id="KW-1185">Reference proteome</keyword>
<gene>
    <name evidence="1" type="ORF">HMPREF9021_02578</name>
</gene>
<dbReference type="Proteomes" id="UP000017813">
    <property type="component" value="Unassembled WGS sequence"/>
</dbReference>
<organism evidence="1 2">
    <name type="scientific">Simonsiella muelleri ATCC 29453</name>
    <dbReference type="NCBI Taxonomy" id="641147"/>
    <lineage>
        <taxon>Bacteria</taxon>
        <taxon>Pseudomonadati</taxon>
        <taxon>Pseudomonadota</taxon>
        <taxon>Betaproteobacteria</taxon>
        <taxon>Neisseriales</taxon>
        <taxon>Neisseriaceae</taxon>
        <taxon>Simonsiella</taxon>
    </lineage>
</organism>
<dbReference type="STRING" id="641147.HMPREF9021_02578"/>
<dbReference type="OrthoDB" id="5460653at2"/>
<sequence>MKNQNNRQKMIAKIHIAKSQLGLDDDTYRALLQRVTGLRSCVKMTVQQLENVLAELKAKGFVDNRQAGIGRMPLHQVQHRAMLNKIAVLLKQTGKTWDYAVGTAKNMFDKDKLVQLNDDEMHKLTSALQIYANRHTTKRSIKCN</sequence>
<dbReference type="AlphaFoldDB" id="U6Q2W7"/>
<comment type="caution">
    <text evidence="1">The sequence shown here is derived from an EMBL/GenBank/DDBJ whole genome shotgun (WGS) entry which is preliminary data.</text>
</comment>
<protein>
    <submittedName>
        <fullName evidence="1">Uncharacterized protein</fullName>
    </submittedName>
</protein>
<proteinExistence type="predicted"/>
<reference evidence="1 2" key="1">
    <citation type="submission" date="2010-03" db="EMBL/GenBank/DDBJ databases">
        <authorList>
            <consortium name="The Broad Institute Genome Sequencing Platform"/>
            <person name="Ward D."/>
            <person name="Earl A."/>
            <person name="Feldgarden M."/>
            <person name="Gevers D."/>
            <person name="Young S."/>
            <person name="Zeng Q."/>
            <person name="Koehrsen M."/>
            <person name="Alvarado L."/>
            <person name="Berlin A.M."/>
            <person name="Borenstein D."/>
            <person name="Chapman S.B."/>
            <person name="Chen Z."/>
            <person name="Engels R."/>
            <person name="Freedman E."/>
            <person name="Gellesch M."/>
            <person name="Goldberg J."/>
            <person name="Griggs A."/>
            <person name="Gujja S."/>
            <person name="Heilman E.R."/>
            <person name="Heiman D.I."/>
            <person name="Hepburn T.A."/>
            <person name="Howarth C."/>
            <person name="Jen D."/>
            <person name="Larson L."/>
            <person name="Mehta T."/>
            <person name="Park D."/>
            <person name="Pearson M."/>
            <person name="Richards J."/>
            <person name="Roberts A."/>
            <person name="Saif S."/>
            <person name="Shea T.D."/>
            <person name="Shenoy N."/>
            <person name="Sisk P."/>
            <person name="Stolte C."/>
            <person name="Sykes S.N."/>
            <person name="Walk T."/>
            <person name="White J."/>
            <person name="Yandava C."/>
            <person name="Izard J."/>
            <person name="Baranova O.V."/>
            <person name="Blanton J.M."/>
            <person name="Tanner A.C."/>
            <person name="Dewhirst F."/>
            <person name="Haas B."/>
            <person name="Nusbaum C."/>
            <person name="Birren B."/>
        </authorList>
    </citation>
    <scope>NUCLEOTIDE SEQUENCE [LARGE SCALE GENOMIC DNA]</scope>
    <source>
        <strain evidence="1 2">ATCC 29453</strain>
    </source>
</reference>
<name>U6Q2W7_9NEIS</name>
<dbReference type="EMBL" id="ADCY02000041">
    <property type="protein sequence ID" value="EJZ50184.1"/>
    <property type="molecule type" value="Genomic_DNA"/>
</dbReference>
<dbReference type="eggNOG" id="COG4382">
    <property type="taxonomic scope" value="Bacteria"/>
</dbReference>
<dbReference type="HOGENOM" id="CLU_107084_2_1_4"/>